<proteinExistence type="predicted"/>
<accession>A0ABS3FCM1</accession>
<evidence type="ECO:0000313" key="2">
    <source>
        <dbReference type="Proteomes" id="UP000664807"/>
    </source>
</evidence>
<dbReference type="EMBL" id="JAFLNM010000001">
    <property type="protein sequence ID" value="MBO0340857.1"/>
    <property type="molecule type" value="Genomic_DNA"/>
</dbReference>
<sequence>MACTRPNMEMQRPYHHSQFTDKGFIEAFENGGFPPNLFTHEAHIRLAWIYLEMFDEETAISKTCEAIKNFDLLHGDGTKYHTTLTVAAVKVVHHFRQKSNATTFDEFVTEYPRLITSFKELLYQHYGRSVLANPKAKTAYLEPDLLPFD</sequence>
<comment type="caution">
    <text evidence="1">The sequence shown here is derived from an EMBL/GenBank/DDBJ whole genome shotgun (WGS) entry which is preliminary data.</text>
</comment>
<dbReference type="Proteomes" id="UP000664807">
    <property type="component" value="Unassembled WGS sequence"/>
</dbReference>
<reference evidence="1 2" key="1">
    <citation type="submission" date="2021-03" db="EMBL/GenBank/DDBJ databases">
        <title>Muricauda lutimaris sp. nov. and Muricauda ruestringensis sp. nov, two marine members of the Flavobacteriaceae isolated from deep sea sediments of Western Pacific.</title>
        <authorList>
            <person name="Zhao S."/>
            <person name="Liu R."/>
        </authorList>
    </citation>
    <scope>NUCLEOTIDE SEQUENCE [LARGE SCALE GENOMIC DNA]</scope>
    <source>
        <strain evidence="1 2">BC31-3-A3</strain>
    </source>
</reference>
<gene>
    <name evidence="1" type="ORF">J0654_04335</name>
</gene>
<organism evidence="1 2">
    <name type="scientific">Flagellimonas profundi</name>
    <dbReference type="NCBI Taxonomy" id="2915620"/>
    <lineage>
        <taxon>Bacteria</taxon>
        <taxon>Pseudomonadati</taxon>
        <taxon>Bacteroidota</taxon>
        <taxon>Flavobacteriia</taxon>
        <taxon>Flavobacteriales</taxon>
        <taxon>Flavobacteriaceae</taxon>
        <taxon>Flagellimonas</taxon>
    </lineage>
</organism>
<dbReference type="RefSeq" id="WP_207026429.1">
    <property type="nucleotide sequence ID" value="NZ_JAFLNM010000001.1"/>
</dbReference>
<name>A0ABS3FCM1_9FLAO</name>
<protein>
    <submittedName>
        <fullName evidence="1">Uncharacterized protein</fullName>
    </submittedName>
</protein>
<keyword evidence="2" id="KW-1185">Reference proteome</keyword>
<evidence type="ECO:0000313" key="1">
    <source>
        <dbReference type="EMBL" id="MBO0340857.1"/>
    </source>
</evidence>